<dbReference type="EMBL" id="CAJVPV010000352">
    <property type="protein sequence ID" value="CAG8452806.1"/>
    <property type="molecule type" value="Genomic_DNA"/>
</dbReference>
<keyword evidence="4" id="KW-1185">Reference proteome</keyword>
<proteinExistence type="predicted"/>
<dbReference type="Pfam" id="PF08325">
    <property type="entry name" value="WLM"/>
    <property type="match status" value="1"/>
</dbReference>
<feature type="domain" description="Ubiquitin-like" evidence="1">
    <location>
        <begin position="25"/>
        <end position="74"/>
    </location>
</feature>
<evidence type="ECO:0000313" key="3">
    <source>
        <dbReference type="EMBL" id="CAG8452806.1"/>
    </source>
</evidence>
<dbReference type="PROSITE" id="PS51397">
    <property type="entry name" value="WLM"/>
    <property type="match status" value="1"/>
</dbReference>
<name>A0A9N8YU53_9GLOM</name>
<sequence length="316" mass="36286">MAEDKITFQVNFKGTIIQIENWTTNSTIRELKEHLTVETKVPVEFQKLIYKGLLKDDETLQQSKFKCGIKVMLIGSSQQEVQSIKVADEKLINQPTKSKYSVNPYKNVKRTEDLSSNTYTFHQIEVIEHFPNPEKARALLERLRDDRGIRAIMLHYKWSVGTLRELSPAERTILGLNRNAGQEISLRLRTDDMEGFRNYTEVRKVLLHELTHNVWGKHDDNFHRLNRQLNKDVLSMDWTASGGHKLSNSDFYNPLEGDVNSNVYEGGIFKLGGDSTRTSSLPRRELLAEAALIRLTKEEQELNEGCGSENYSGKDS</sequence>
<organism evidence="3 4">
    <name type="scientific">Acaulospora morrowiae</name>
    <dbReference type="NCBI Taxonomy" id="94023"/>
    <lineage>
        <taxon>Eukaryota</taxon>
        <taxon>Fungi</taxon>
        <taxon>Fungi incertae sedis</taxon>
        <taxon>Mucoromycota</taxon>
        <taxon>Glomeromycotina</taxon>
        <taxon>Glomeromycetes</taxon>
        <taxon>Diversisporales</taxon>
        <taxon>Acaulosporaceae</taxon>
        <taxon>Acaulospora</taxon>
    </lineage>
</organism>
<dbReference type="SMART" id="SM00213">
    <property type="entry name" value="UBQ"/>
    <property type="match status" value="1"/>
</dbReference>
<accession>A0A9N8YU53</accession>
<comment type="caution">
    <text evidence="3">The sequence shown here is derived from an EMBL/GenBank/DDBJ whole genome shotgun (WGS) entry which is preliminary data.</text>
</comment>
<dbReference type="SUPFAM" id="SSF54236">
    <property type="entry name" value="Ubiquitin-like"/>
    <property type="match status" value="1"/>
</dbReference>
<feature type="domain" description="WLM" evidence="2">
    <location>
        <begin position="112"/>
        <end position="296"/>
    </location>
</feature>
<dbReference type="PANTHER" id="PTHR47795">
    <property type="entry name" value="UBIQUITIN AND WLM DOMAIN-CONTAINING METALLOPROTEASE SPCC1442.07C"/>
    <property type="match status" value="1"/>
</dbReference>
<dbReference type="PANTHER" id="PTHR47795:SF1">
    <property type="entry name" value="DNA-DEPENDENT METALLOPROTEASE WSS1 HOMOLOG 2"/>
    <property type="match status" value="1"/>
</dbReference>
<dbReference type="InterPro" id="IPR029071">
    <property type="entry name" value="Ubiquitin-like_domsf"/>
</dbReference>
<dbReference type="Gene3D" id="3.10.20.90">
    <property type="entry name" value="Phosphatidylinositol 3-kinase Catalytic Subunit, Chain A, domain 1"/>
    <property type="match status" value="1"/>
</dbReference>
<gene>
    <name evidence="3" type="ORF">AMORRO_LOCUS984</name>
</gene>
<evidence type="ECO:0000259" key="2">
    <source>
        <dbReference type="PROSITE" id="PS51397"/>
    </source>
</evidence>
<dbReference type="Proteomes" id="UP000789342">
    <property type="component" value="Unassembled WGS sequence"/>
</dbReference>
<dbReference type="InterPro" id="IPR013536">
    <property type="entry name" value="WLM_dom"/>
</dbReference>
<dbReference type="AlphaFoldDB" id="A0A9N8YU53"/>
<reference evidence="3" key="1">
    <citation type="submission" date="2021-06" db="EMBL/GenBank/DDBJ databases">
        <authorList>
            <person name="Kallberg Y."/>
            <person name="Tangrot J."/>
            <person name="Rosling A."/>
        </authorList>
    </citation>
    <scope>NUCLEOTIDE SEQUENCE</scope>
    <source>
        <strain evidence="3">CL551</strain>
    </source>
</reference>
<dbReference type="PROSITE" id="PS50053">
    <property type="entry name" value="UBIQUITIN_2"/>
    <property type="match status" value="1"/>
</dbReference>
<evidence type="ECO:0000313" key="4">
    <source>
        <dbReference type="Proteomes" id="UP000789342"/>
    </source>
</evidence>
<dbReference type="InterPro" id="IPR000626">
    <property type="entry name" value="Ubiquitin-like_dom"/>
</dbReference>
<dbReference type="Pfam" id="PF00240">
    <property type="entry name" value="ubiquitin"/>
    <property type="match status" value="1"/>
</dbReference>
<protein>
    <submittedName>
        <fullName evidence="3">852_t:CDS:1</fullName>
    </submittedName>
</protein>
<evidence type="ECO:0000259" key="1">
    <source>
        <dbReference type="PROSITE" id="PS50053"/>
    </source>
</evidence>
<dbReference type="GO" id="GO:0070628">
    <property type="term" value="F:proteasome binding"/>
    <property type="evidence" value="ECO:0007669"/>
    <property type="project" value="TreeGrafter"/>
</dbReference>
<dbReference type="OrthoDB" id="49605at2759"/>